<name>A0A8S3U7Y1_MYTED</name>
<feature type="domain" description="C1q" evidence="4">
    <location>
        <begin position="151"/>
        <end position="297"/>
    </location>
</feature>
<evidence type="ECO:0000313" key="6">
    <source>
        <dbReference type="Proteomes" id="UP000683360"/>
    </source>
</evidence>
<evidence type="ECO:0000256" key="3">
    <source>
        <dbReference type="SAM" id="SignalP"/>
    </source>
</evidence>
<reference evidence="5" key="1">
    <citation type="submission" date="2021-03" db="EMBL/GenBank/DDBJ databases">
        <authorList>
            <person name="Bekaert M."/>
        </authorList>
    </citation>
    <scope>NUCLEOTIDE SEQUENCE</scope>
</reference>
<dbReference type="PROSITE" id="PS50871">
    <property type="entry name" value="C1Q"/>
    <property type="match status" value="1"/>
</dbReference>
<dbReference type="Gene3D" id="1.20.5.320">
    <property type="entry name" value="6-Phosphogluconate Dehydrogenase, domain 3"/>
    <property type="match status" value="1"/>
</dbReference>
<accession>A0A8S3U7Y1</accession>
<dbReference type="PRINTS" id="PR00007">
    <property type="entry name" value="COMPLEMNTC1Q"/>
</dbReference>
<keyword evidence="3" id="KW-0732">Signal</keyword>
<dbReference type="Gene3D" id="2.60.120.40">
    <property type="match status" value="1"/>
</dbReference>
<keyword evidence="6" id="KW-1185">Reference proteome</keyword>
<dbReference type="InterPro" id="IPR050392">
    <property type="entry name" value="Collagen/C1q_domain"/>
</dbReference>
<feature type="signal peptide" evidence="3">
    <location>
        <begin position="1"/>
        <end position="19"/>
    </location>
</feature>
<evidence type="ECO:0000256" key="1">
    <source>
        <dbReference type="ARBA" id="ARBA00004613"/>
    </source>
</evidence>
<protein>
    <submittedName>
        <fullName evidence="5">C1QL</fullName>
    </submittedName>
</protein>
<dbReference type="Pfam" id="PF00386">
    <property type="entry name" value="C1q"/>
    <property type="match status" value="1"/>
</dbReference>
<dbReference type="PANTHER" id="PTHR15427">
    <property type="entry name" value="EMILIN ELASTIN MICROFIBRIL INTERFACE-LOCATED PROTEIN ELASTIN MICROFIBRIL INTERFACER"/>
    <property type="match status" value="1"/>
</dbReference>
<evidence type="ECO:0000259" key="4">
    <source>
        <dbReference type="PROSITE" id="PS50871"/>
    </source>
</evidence>
<evidence type="ECO:0000313" key="5">
    <source>
        <dbReference type="EMBL" id="CAG2238712.1"/>
    </source>
</evidence>
<dbReference type="PANTHER" id="PTHR15427:SF2">
    <property type="entry name" value="EMILIN-3"/>
    <property type="match status" value="1"/>
</dbReference>
<sequence>MTAILFFVIVIVILAVCQSQNSEFVPQTRDFDNNSIETVTKPTEESIISFGGLISKEKIQKPPEITVSTPNETVCPVTKLETKGPVNLYIHGAFATTNKDLLPFPQQQSKCDCPPGPQGLQGIPGPDGPAGIPGPPGKVILNTTHTISHEQPSVFTAFSAVMTMTQYGPFGQDRIVVFDQVLANYGKSYRQSVGVFVTPYNGLYQFHMHIHTRKSFIAEVTLRVKRKMNTQSMQDIVRTWADGKTGNIEYEMGSSNSAIVYLEKGDMVYCVLPKNQVLSGLQFTSFSGYLMKTDEKNDMNSKDRFQTFLP</sequence>
<dbReference type="SUPFAM" id="SSF49842">
    <property type="entry name" value="TNF-like"/>
    <property type="match status" value="1"/>
</dbReference>
<dbReference type="GO" id="GO:0031012">
    <property type="term" value="C:extracellular matrix"/>
    <property type="evidence" value="ECO:0007669"/>
    <property type="project" value="TreeGrafter"/>
</dbReference>
<dbReference type="InterPro" id="IPR001073">
    <property type="entry name" value="C1q_dom"/>
</dbReference>
<dbReference type="AlphaFoldDB" id="A0A8S3U7Y1"/>
<dbReference type="GO" id="GO:0005576">
    <property type="term" value="C:extracellular region"/>
    <property type="evidence" value="ECO:0007669"/>
    <property type="project" value="UniProtKB-SubCell"/>
</dbReference>
<dbReference type="InterPro" id="IPR008983">
    <property type="entry name" value="Tumour_necrosis_fac-like_dom"/>
</dbReference>
<comment type="subcellular location">
    <subcellularLocation>
        <location evidence="1">Secreted</location>
    </subcellularLocation>
</comment>
<organism evidence="5 6">
    <name type="scientific">Mytilus edulis</name>
    <name type="common">Blue mussel</name>
    <dbReference type="NCBI Taxonomy" id="6550"/>
    <lineage>
        <taxon>Eukaryota</taxon>
        <taxon>Metazoa</taxon>
        <taxon>Spiralia</taxon>
        <taxon>Lophotrochozoa</taxon>
        <taxon>Mollusca</taxon>
        <taxon>Bivalvia</taxon>
        <taxon>Autobranchia</taxon>
        <taxon>Pteriomorphia</taxon>
        <taxon>Mytilida</taxon>
        <taxon>Mytiloidea</taxon>
        <taxon>Mytilidae</taxon>
        <taxon>Mytilinae</taxon>
        <taxon>Mytilus</taxon>
    </lineage>
</organism>
<dbReference type="OrthoDB" id="6154955at2759"/>
<evidence type="ECO:0000256" key="2">
    <source>
        <dbReference type="ARBA" id="ARBA00022525"/>
    </source>
</evidence>
<comment type="caution">
    <text evidence="5">The sequence shown here is derived from an EMBL/GenBank/DDBJ whole genome shotgun (WGS) entry which is preliminary data.</text>
</comment>
<dbReference type="EMBL" id="CAJPWZ010002480">
    <property type="protein sequence ID" value="CAG2238712.1"/>
    <property type="molecule type" value="Genomic_DNA"/>
</dbReference>
<dbReference type="Proteomes" id="UP000683360">
    <property type="component" value="Unassembled WGS sequence"/>
</dbReference>
<feature type="chain" id="PRO_5035944613" evidence="3">
    <location>
        <begin position="20"/>
        <end position="310"/>
    </location>
</feature>
<gene>
    <name evidence="5" type="ORF">MEDL_51116</name>
</gene>
<dbReference type="SMART" id="SM00110">
    <property type="entry name" value="C1Q"/>
    <property type="match status" value="1"/>
</dbReference>
<proteinExistence type="predicted"/>
<keyword evidence="2" id="KW-0964">Secreted</keyword>